<evidence type="ECO:0000259" key="1">
    <source>
        <dbReference type="Pfam" id="PF12680"/>
    </source>
</evidence>
<reference evidence="2 3" key="1">
    <citation type="submission" date="2021-01" db="EMBL/GenBank/DDBJ databases">
        <title>Whole genome shotgun sequence of Asanoa iriomotensis NBRC 100142.</title>
        <authorList>
            <person name="Komaki H."/>
            <person name="Tamura T."/>
        </authorList>
    </citation>
    <scope>NUCLEOTIDE SEQUENCE [LARGE SCALE GENOMIC DNA]</scope>
    <source>
        <strain evidence="2 3">NBRC 100142</strain>
    </source>
</reference>
<organism evidence="2 3">
    <name type="scientific">Asanoa iriomotensis</name>
    <dbReference type="NCBI Taxonomy" id="234613"/>
    <lineage>
        <taxon>Bacteria</taxon>
        <taxon>Bacillati</taxon>
        <taxon>Actinomycetota</taxon>
        <taxon>Actinomycetes</taxon>
        <taxon>Micromonosporales</taxon>
        <taxon>Micromonosporaceae</taxon>
        <taxon>Asanoa</taxon>
    </lineage>
</organism>
<comment type="caution">
    <text evidence="2">The sequence shown here is derived from an EMBL/GenBank/DDBJ whole genome shotgun (WGS) entry which is preliminary data.</text>
</comment>
<proteinExistence type="predicted"/>
<evidence type="ECO:0000313" key="3">
    <source>
        <dbReference type="Proteomes" id="UP000624325"/>
    </source>
</evidence>
<dbReference type="Gene3D" id="3.10.450.50">
    <property type="match status" value="1"/>
</dbReference>
<protein>
    <recommendedName>
        <fullName evidence="1">SnoaL-like domain-containing protein</fullName>
    </recommendedName>
</protein>
<gene>
    <name evidence="2" type="ORF">Air01nite_02910</name>
</gene>
<dbReference type="InterPro" id="IPR037401">
    <property type="entry name" value="SnoaL-like"/>
</dbReference>
<keyword evidence="3" id="KW-1185">Reference proteome</keyword>
<accession>A0ABQ4BUI7</accession>
<feature type="domain" description="SnoaL-like" evidence="1">
    <location>
        <begin position="11"/>
        <end position="119"/>
    </location>
</feature>
<dbReference type="Proteomes" id="UP000624325">
    <property type="component" value="Unassembled WGS sequence"/>
</dbReference>
<dbReference type="InterPro" id="IPR032710">
    <property type="entry name" value="NTF2-like_dom_sf"/>
</dbReference>
<dbReference type="SUPFAM" id="SSF54427">
    <property type="entry name" value="NTF2-like"/>
    <property type="match status" value="1"/>
</dbReference>
<sequence>MLYRSIVKQRIRQAFDDVNNRRWDELMKSISPNVHHRFGGVHAIGGQRHDRKTLRLWFERLARVLPDLHLTINDIWVQGWPWHTMVFVQWDGTATLLNGDPYSQHAVHVITLRWGKIAALDVFEDSQAVDRALAVQAAAGLDEAVAAPIVS</sequence>
<name>A0ABQ4BUI7_9ACTN</name>
<dbReference type="Pfam" id="PF12680">
    <property type="entry name" value="SnoaL_2"/>
    <property type="match status" value="1"/>
</dbReference>
<dbReference type="RefSeq" id="WP_203699899.1">
    <property type="nucleotide sequence ID" value="NZ_BAAALU010000038.1"/>
</dbReference>
<evidence type="ECO:0000313" key="2">
    <source>
        <dbReference type="EMBL" id="GIF54196.1"/>
    </source>
</evidence>
<dbReference type="EMBL" id="BONC01000001">
    <property type="protein sequence ID" value="GIF54196.1"/>
    <property type="molecule type" value="Genomic_DNA"/>
</dbReference>